<dbReference type="OrthoDB" id="5590473at2759"/>
<evidence type="ECO:0008006" key="4">
    <source>
        <dbReference type="Google" id="ProtNLM"/>
    </source>
</evidence>
<proteinExistence type="predicted"/>
<dbReference type="GO" id="GO:0005634">
    <property type="term" value="C:nucleus"/>
    <property type="evidence" value="ECO:0007669"/>
    <property type="project" value="TreeGrafter"/>
</dbReference>
<dbReference type="Gene3D" id="3.40.50.1010">
    <property type="entry name" value="5'-nuclease"/>
    <property type="match status" value="1"/>
</dbReference>
<comment type="caution">
    <text evidence="2">The sequence shown here is derived from an EMBL/GenBank/DDBJ whole genome shotgun (WGS) entry which is preliminary data.</text>
</comment>
<dbReference type="CDD" id="cd18724">
    <property type="entry name" value="PIN_LabA-like"/>
    <property type="match status" value="1"/>
</dbReference>
<feature type="region of interest" description="Disordered" evidence="1">
    <location>
        <begin position="158"/>
        <end position="236"/>
    </location>
</feature>
<dbReference type="GO" id="GO:0005085">
    <property type="term" value="F:guanyl-nucleotide exchange factor activity"/>
    <property type="evidence" value="ECO:0007669"/>
    <property type="project" value="TreeGrafter"/>
</dbReference>
<feature type="compositionally biased region" description="Polar residues" evidence="1">
    <location>
        <begin position="38"/>
        <end position="55"/>
    </location>
</feature>
<dbReference type="PANTHER" id="PTHR15837">
    <property type="entry name" value="RAN GUANINE NUCLEOTIDE RELEASE FACTOR"/>
    <property type="match status" value="1"/>
</dbReference>
<feature type="compositionally biased region" description="Polar residues" evidence="1">
    <location>
        <begin position="93"/>
        <end position="103"/>
    </location>
</feature>
<dbReference type="InterPro" id="IPR007681">
    <property type="entry name" value="Mog1"/>
</dbReference>
<dbReference type="EMBL" id="MVGC01000006">
    <property type="protein sequence ID" value="RJE27288.1"/>
    <property type="molecule type" value="Genomic_DNA"/>
</dbReference>
<dbReference type="GO" id="GO:0006606">
    <property type="term" value="P:protein import into nucleus"/>
    <property type="evidence" value="ECO:0007669"/>
    <property type="project" value="TreeGrafter"/>
</dbReference>
<sequence>MPPVESSSNWDFTAVIRLLHSPSHSGGDSPIPSHHDNASPSNPGGILNTESSNVGIQEDNVDSAREYPRLGDFTSLWRLLGQAPITPTVQEVNQQCEDGSNSEAPPEKPDAIKILKRPSKDHGRARNLPITEELTAAASNVDPVLNLPVQDASFAQRSSENFKVPKILKRPPNDPDNAESLKTPPPTAPRAIPVPNSSHSRRFRDETKSKSSINDCSIGDKPISETDSSNSGAEAASDSNLSVFDAPLPKKQVTTSLVPPQVGIWIASPDTPPSSYDSVEGTLNPEIVKKLPKTNRASVQPIAYKSAAERKVGLLTKLLKDFPDYAEIVSQVGRPMKNRAKNSSRPIHVFVDISNIMVGFHDTVKESRDIPIKTRIPRLPLSFENFTLILERGRRATKRVLVGSDRFAAIDEAEKIGYETNILDRVYKVKHLTPRQQRLRKTQAPGSQEGFGCSETNGATRERWVEQGVDEILHLKILESLVDTDEPTTIVLATGDAAEAEYSDGFMKMVERALQRGWTVELVSFWQTTSLAYRKEKFRAKWGDQFKMINLEGYIEELLNM</sequence>
<organism evidence="2 3">
    <name type="scientific">Aspergillus sclerotialis</name>
    <dbReference type="NCBI Taxonomy" id="2070753"/>
    <lineage>
        <taxon>Eukaryota</taxon>
        <taxon>Fungi</taxon>
        <taxon>Dikarya</taxon>
        <taxon>Ascomycota</taxon>
        <taxon>Pezizomycotina</taxon>
        <taxon>Eurotiomycetes</taxon>
        <taxon>Eurotiomycetidae</taxon>
        <taxon>Eurotiales</taxon>
        <taxon>Aspergillaceae</taxon>
        <taxon>Aspergillus</taxon>
        <taxon>Aspergillus subgen. Polypaecilum</taxon>
    </lineage>
</organism>
<feature type="compositionally biased region" description="Basic and acidic residues" evidence="1">
    <location>
        <begin position="105"/>
        <end position="124"/>
    </location>
</feature>
<evidence type="ECO:0000313" key="2">
    <source>
        <dbReference type="EMBL" id="RJE27288.1"/>
    </source>
</evidence>
<protein>
    <recommendedName>
        <fullName evidence="4">NYN domain-containing protein</fullName>
    </recommendedName>
</protein>
<name>A0A3A2ZVX2_9EURO</name>
<evidence type="ECO:0000313" key="3">
    <source>
        <dbReference type="Proteomes" id="UP000266188"/>
    </source>
</evidence>
<gene>
    <name evidence="2" type="ORF">PHISCL_00419</name>
</gene>
<feature type="compositionally biased region" description="Polar residues" evidence="1">
    <location>
        <begin position="225"/>
        <end position="236"/>
    </location>
</feature>
<dbReference type="STRING" id="2070753.A0A3A2ZVX2"/>
<feature type="region of interest" description="Disordered" evidence="1">
    <location>
        <begin position="93"/>
        <end position="129"/>
    </location>
</feature>
<accession>A0A3A2ZVX2</accession>
<reference evidence="3" key="1">
    <citation type="submission" date="2017-02" db="EMBL/GenBank/DDBJ databases">
        <authorList>
            <person name="Tafer H."/>
            <person name="Lopandic K."/>
        </authorList>
    </citation>
    <scope>NUCLEOTIDE SEQUENCE [LARGE SCALE GENOMIC DNA]</scope>
    <source>
        <strain evidence="3">CBS 366.77</strain>
    </source>
</reference>
<evidence type="ECO:0000256" key="1">
    <source>
        <dbReference type="SAM" id="MobiDB-lite"/>
    </source>
</evidence>
<dbReference type="GO" id="GO:0031267">
    <property type="term" value="F:small GTPase binding"/>
    <property type="evidence" value="ECO:0007669"/>
    <property type="project" value="TreeGrafter"/>
</dbReference>
<dbReference type="Proteomes" id="UP000266188">
    <property type="component" value="Unassembled WGS sequence"/>
</dbReference>
<dbReference type="AlphaFoldDB" id="A0A3A2ZVX2"/>
<dbReference type="PANTHER" id="PTHR15837:SF5">
    <property type="entry name" value="NYN DOMAIN-CONTAINING PROTEIN"/>
    <property type="match status" value="1"/>
</dbReference>
<keyword evidence="3" id="KW-1185">Reference proteome</keyword>
<feature type="region of interest" description="Disordered" evidence="1">
    <location>
        <begin position="21"/>
        <end position="63"/>
    </location>
</feature>